<dbReference type="GO" id="GO:0012507">
    <property type="term" value="C:ER to Golgi transport vesicle membrane"/>
    <property type="evidence" value="ECO:0007669"/>
    <property type="project" value="TreeGrafter"/>
</dbReference>
<keyword evidence="5 6" id="KW-0931">ER-Golgi transport</keyword>
<organism evidence="10 11">
    <name type="scientific">Parastrongyloides trichosuri</name>
    <name type="common">Possum-specific nematode worm</name>
    <dbReference type="NCBI Taxonomy" id="131310"/>
    <lineage>
        <taxon>Eukaryota</taxon>
        <taxon>Metazoa</taxon>
        <taxon>Ecdysozoa</taxon>
        <taxon>Nematoda</taxon>
        <taxon>Chromadorea</taxon>
        <taxon>Rhabditida</taxon>
        <taxon>Tylenchina</taxon>
        <taxon>Panagrolaimomorpha</taxon>
        <taxon>Strongyloidoidea</taxon>
        <taxon>Strongyloididae</taxon>
        <taxon>Parastrongyloides</taxon>
    </lineage>
</organism>
<comment type="subcellular location">
    <subcellularLocation>
        <location evidence="1">Endoplasmic reticulum</location>
    </subcellularLocation>
    <subcellularLocation>
        <location evidence="6">Golgi apparatus membrane</location>
    </subcellularLocation>
</comment>
<keyword evidence="6" id="KW-0653">Protein transport</keyword>
<feature type="domain" description="Sec16 Sec23-binding" evidence="8">
    <location>
        <begin position="401"/>
        <end position="629"/>
    </location>
</feature>
<accession>A0A0N4ZYR0</accession>
<keyword evidence="6" id="KW-0472">Membrane</keyword>
<evidence type="ECO:0000256" key="7">
    <source>
        <dbReference type="SAM" id="MobiDB-lite"/>
    </source>
</evidence>
<dbReference type="STRING" id="131310.A0A0N4ZYR0"/>
<keyword evidence="3 6" id="KW-0813">Transport</keyword>
<dbReference type="Gene3D" id="1.25.40.1030">
    <property type="match status" value="1"/>
</dbReference>
<dbReference type="AlphaFoldDB" id="A0A0N4ZYR0"/>
<dbReference type="GO" id="GO:0000139">
    <property type="term" value="C:Golgi membrane"/>
    <property type="evidence" value="ECO:0007669"/>
    <property type="project" value="UniProtKB-SubCell"/>
</dbReference>
<evidence type="ECO:0000259" key="8">
    <source>
        <dbReference type="Pfam" id="PF12931"/>
    </source>
</evidence>
<feature type="compositionally biased region" description="Low complexity" evidence="7">
    <location>
        <begin position="708"/>
        <end position="723"/>
    </location>
</feature>
<dbReference type="GO" id="GO:0015031">
    <property type="term" value="P:protein transport"/>
    <property type="evidence" value="ECO:0007669"/>
    <property type="project" value="UniProtKB-KW"/>
</dbReference>
<evidence type="ECO:0000313" key="11">
    <source>
        <dbReference type="WBParaSite" id="PTRK_0001392700.1"/>
    </source>
</evidence>
<dbReference type="GO" id="GO:0007030">
    <property type="term" value="P:Golgi organization"/>
    <property type="evidence" value="ECO:0007669"/>
    <property type="project" value="TreeGrafter"/>
</dbReference>
<keyword evidence="6" id="KW-0333">Golgi apparatus</keyword>
<comment type="similarity">
    <text evidence="2 6">Belongs to the SEC16 family.</text>
</comment>
<dbReference type="WBParaSite" id="PTRK_0001392700.1">
    <property type="protein sequence ID" value="PTRK_0001392700.1"/>
    <property type="gene ID" value="PTRK_0001392700"/>
</dbReference>
<dbReference type="Proteomes" id="UP000038045">
    <property type="component" value="Unplaced"/>
</dbReference>
<dbReference type="InterPro" id="IPR024298">
    <property type="entry name" value="Sec16_Sec23-bd"/>
</dbReference>
<feature type="region of interest" description="Disordered" evidence="7">
    <location>
        <begin position="1"/>
        <end position="21"/>
    </location>
</feature>
<evidence type="ECO:0000256" key="1">
    <source>
        <dbReference type="ARBA" id="ARBA00004240"/>
    </source>
</evidence>
<dbReference type="InterPro" id="IPR024340">
    <property type="entry name" value="Sec16_CCD"/>
</dbReference>
<keyword evidence="10" id="KW-1185">Reference proteome</keyword>
<name>A0A0N4ZYR0_PARTI</name>
<reference evidence="11" key="1">
    <citation type="submission" date="2017-02" db="UniProtKB">
        <authorList>
            <consortium name="WormBaseParasite"/>
        </authorList>
    </citation>
    <scope>IDENTIFICATION</scope>
</reference>
<protein>
    <recommendedName>
        <fullName evidence="6">Protein transport protein sec16</fullName>
    </recommendedName>
</protein>
<feature type="domain" description="Sec16 central conserved" evidence="9">
    <location>
        <begin position="273"/>
        <end position="360"/>
    </location>
</feature>
<dbReference type="CDD" id="cd09233">
    <property type="entry name" value="ACE1-Sec16-like"/>
    <property type="match status" value="1"/>
</dbReference>
<dbReference type="Pfam" id="PF12931">
    <property type="entry name" value="TPR_Sec16"/>
    <property type="match status" value="1"/>
</dbReference>
<proteinExistence type="inferred from homology"/>
<evidence type="ECO:0000313" key="10">
    <source>
        <dbReference type="Proteomes" id="UP000038045"/>
    </source>
</evidence>
<dbReference type="Pfam" id="PF12932">
    <property type="entry name" value="Sec16"/>
    <property type="match status" value="1"/>
</dbReference>
<sequence>MNSERHSRMRRRSKQPLGNSLFSTDYSIPEYGQYNNSVENEYIQCPNENYINYNHSIGHSYNELCNSSFHEAPSLMYPFGRVKSISNSKHYNKNSLYNSTLSKKHGKGQQIHSVTNQNRILTHHTNDDYYFFGVIQLSHDKVSSILNLNPPPEEYFKLTSIEKAAYLFYFNLYKKHIKNINKFHILFNKEFYNYTSQGISNECALKKICDHTKYEYEAKVKKILIENDDEMAINNNLSTIAKQCIEEPYLYKYSHAIGKFCYVGKFLSMNPLNSENHIVIQDVNDVLIDYENRKLYECLYDFRGPLTTEKTMKHSIKLFIHKQIKKIESSERYLKDPNCPEMNDCILIWKLLEALIQQNGNISGPDMARLLLENKKIYKNCITIETKNNENYSTSLEAFTKLLLGGHVEEAIDLAIDHNLYAEALIIARKIQPNNYELIEKIESASIMRKEITNPLSTLYSVSSDKPVPILVELNDENIYLWRTHVSIILSNLSSPAANEAIYNFGQVLNRKGFKCAADFCFLSLNLLSGFYHFNEIDGNNSSDIRFIHGSVNNDEPTFNGISVINFQATEIFEYGVKLGGQGLQNCLTQSNAYQLYKMNYALLLSRYNRFRQYSMNYCIEIVKNIKDKINDFNIQNIDMLIDIMDHLHVFYEDKDNVEILIGTIKDEQKKRKDNCTNNIKLTEESYENQKNIEHLISNSKEKYVNKSTFSKKSSKTKNNPFNLEHAPEDLIKV</sequence>
<dbReference type="PANTHER" id="PTHR13402:SF6">
    <property type="entry name" value="SECRETORY 16, ISOFORM I"/>
    <property type="match status" value="1"/>
</dbReference>
<evidence type="ECO:0000256" key="2">
    <source>
        <dbReference type="ARBA" id="ARBA00005927"/>
    </source>
</evidence>
<keyword evidence="4 6" id="KW-0256">Endoplasmic reticulum</keyword>
<dbReference type="GO" id="GO:0070971">
    <property type="term" value="C:endoplasmic reticulum exit site"/>
    <property type="evidence" value="ECO:0007669"/>
    <property type="project" value="TreeGrafter"/>
</dbReference>
<evidence type="ECO:0000256" key="5">
    <source>
        <dbReference type="ARBA" id="ARBA00022892"/>
    </source>
</evidence>
<evidence type="ECO:0000259" key="9">
    <source>
        <dbReference type="Pfam" id="PF12932"/>
    </source>
</evidence>
<dbReference type="GO" id="GO:0070973">
    <property type="term" value="P:protein localization to endoplasmic reticulum exit site"/>
    <property type="evidence" value="ECO:0007669"/>
    <property type="project" value="TreeGrafter"/>
</dbReference>
<feature type="region of interest" description="Disordered" evidence="7">
    <location>
        <begin position="708"/>
        <end position="734"/>
    </location>
</feature>
<evidence type="ECO:0000256" key="3">
    <source>
        <dbReference type="ARBA" id="ARBA00022448"/>
    </source>
</evidence>
<dbReference type="GO" id="GO:0016192">
    <property type="term" value="P:vesicle-mediated transport"/>
    <property type="evidence" value="ECO:0007669"/>
    <property type="project" value="UniProtKB-KW"/>
</dbReference>
<dbReference type="PANTHER" id="PTHR13402">
    <property type="entry name" value="RGPR-RELATED"/>
    <property type="match status" value="1"/>
</dbReference>
<evidence type="ECO:0000256" key="6">
    <source>
        <dbReference type="RuleBase" id="RU364101"/>
    </source>
</evidence>
<evidence type="ECO:0000256" key="4">
    <source>
        <dbReference type="ARBA" id="ARBA00022824"/>
    </source>
</evidence>